<evidence type="ECO:0008006" key="3">
    <source>
        <dbReference type="Google" id="ProtNLM"/>
    </source>
</evidence>
<dbReference type="EMBL" id="BMOQ01000001">
    <property type="protein sequence ID" value="GGN06014.1"/>
    <property type="molecule type" value="Genomic_DNA"/>
</dbReference>
<organism evidence="1 2">
    <name type="scientific">Halarchaeum nitratireducens</name>
    <dbReference type="NCBI Taxonomy" id="489913"/>
    <lineage>
        <taxon>Archaea</taxon>
        <taxon>Methanobacteriati</taxon>
        <taxon>Methanobacteriota</taxon>
        <taxon>Stenosarchaea group</taxon>
        <taxon>Halobacteria</taxon>
        <taxon>Halobacteriales</taxon>
        <taxon>Halobacteriaceae</taxon>
    </lineage>
</organism>
<comment type="caution">
    <text evidence="1">The sequence shown here is derived from an EMBL/GenBank/DDBJ whole genome shotgun (WGS) entry which is preliminary data.</text>
</comment>
<dbReference type="Pfam" id="PF24366">
    <property type="entry name" value="DUF7522"/>
    <property type="match status" value="1"/>
</dbReference>
<keyword evidence="2" id="KW-1185">Reference proteome</keyword>
<reference evidence="1 2" key="1">
    <citation type="journal article" date="2019" name="Int. J. Syst. Evol. Microbiol.">
        <title>The Global Catalogue of Microorganisms (GCM) 10K type strain sequencing project: providing services to taxonomists for standard genome sequencing and annotation.</title>
        <authorList>
            <consortium name="The Broad Institute Genomics Platform"/>
            <consortium name="The Broad Institute Genome Sequencing Center for Infectious Disease"/>
            <person name="Wu L."/>
            <person name="Ma J."/>
        </authorList>
    </citation>
    <scope>NUCLEOTIDE SEQUENCE [LARGE SCALE GENOMIC DNA]</scope>
    <source>
        <strain evidence="1 2">JCM 16331</strain>
    </source>
</reference>
<gene>
    <name evidence="1" type="ORF">GCM10009021_01180</name>
</gene>
<evidence type="ECO:0000313" key="2">
    <source>
        <dbReference type="Proteomes" id="UP000608850"/>
    </source>
</evidence>
<dbReference type="Proteomes" id="UP000608850">
    <property type="component" value="Unassembled WGS sequence"/>
</dbReference>
<dbReference type="AlphaFoldDB" id="A0A830G688"/>
<dbReference type="OrthoDB" id="199238at2157"/>
<dbReference type="RefSeq" id="WP_188876388.1">
    <property type="nucleotide sequence ID" value="NZ_BMOQ01000001.1"/>
</dbReference>
<dbReference type="InterPro" id="IPR055944">
    <property type="entry name" value="DUF7522"/>
</dbReference>
<proteinExistence type="predicted"/>
<evidence type="ECO:0000313" key="1">
    <source>
        <dbReference type="EMBL" id="GGN06014.1"/>
    </source>
</evidence>
<name>A0A830G688_9EURY</name>
<sequence>MRTRGTVTDLRERVGDDLRSVVVYTESDYEIRYLRDDVAADYDEEGIERGVEEMRFKSFEAAYVDDVFREHHGELRCNVTYFADAVELHFPVSETTGVSIAVDADYFAQQDSFIEFVADRLDDVV</sequence>
<protein>
    <recommendedName>
        <fullName evidence="3">Histidine kinase</fullName>
    </recommendedName>
</protein>
<accession>A0A830G688</accession>